<dbReference type="InterPro" id="IPR050568">
    <property type="entry name" value="Transcr_DNA_Rep_Reg"/>
</dbReference>
<evidence type="ECO:0000313" key="5">
    <source>
        <dbReference type="EMBL" id="KAF4617937.1"/>
    </source>
</evidence>
<dbReference type="PANTHER" id="PTHR10252">
    <property type="entry name" value="HISTONE-LIKE TRANSCRIPTION FACTOR CCAAT-RELATED"/>
    <property type="match status" value="1"/>
</dbReference>
<dbReference type="Gene3D" id="1.10.20.10">
    <property type="entry name" value="Histone, subunit A"/>
    <property type="match status" value="1"/>
</dbReference>
<feature type="domain" description="Transcription factor CBF/NF-Y/archaeal histone" evidence="4">
    <location>
        <begin position="77"/>
        <end position="139"/>
    </location>
</feature>
<evidence type="ECO:0000313" key="6">
    <source>
        <dbReference type="Proteomes" id="UP000521872"/>
    </source>
</evidence>
<feature type="compositionally biased region" description="Acidic residues" evidence="3">
    <location>
        <begin position="1"/>
        <end position="11"/>
    </location>
</feature>
<protein>
    <recommendedName>
        <fullName evidence="4">Transcription factor CBF/NF-Y/archaeal histone domain-containing protein</fullName>
    </recommendedName>
</protein>
<comment type="subcellular location">
    <subcellularLocation>
        <location evidence="1">Nucleus</location>
    </subcellularLocation>
</comment>
<evidence type="ECO:0000256" key="1">
    <source>
        <dbReference type="ARBA" id="ARBA00004123"/>
    </source>
</evidence>
<evidence type="ECO:0000256" key="3">
    <source>
        <dbReference type="SAM" id="MobiDB-lite"/>
    </source>
</evidence>
<dbReference type="Pfam" id="PF00808">
    <property type="entry name" value="CBFD_NFYB_HMF"/>
    <property type="match status" value="1"/>
</dbReference>
<organism evidence="5 6">
    <name type="scientific">Agrocybe pediades</name>
    <dbReference type="NCBI Taxonomy" id="84607"/>
    <lineage>
        <taxon>Eukaryota</taxon>
        <taxon>Fungi</taxon>
        <taxon>Dikarya</taxon>
        <taxon>Basidiomycota</taxon>
        <taxon>Agaricomycotina</taxon>
        <taxon>Agaricomycetes</taxon>
        <taxon>Agaricomycetidae</taxon>
        <taxon>Agaricales</taxon>
        <taxon>Agaricineae</taxon>
        <taxon>Strophariaceae</taxon>
        <taxon>Agrocybe</taxon>
    </lineage>
</organism>
<dbReference type="PANTHER" id="PTHR10252:SF54">
    <property type="entry name" value="CHROMATIN ACCESSIBILITY COMPLEX PROTEIN 1"/>
    <property type="match status" value="1"/>
</dbReference>
<dbReference type="GO" id="GO:0006261">
    <property type="term" value="P:DNA-templated DNA replication"/>
    <property type="evidence" value="ECO:0007669"/>
    <property type="project" value="TreeGrafter"/>
</dbReference>
<feature type="compositionally biased region" description="Acidic residues" evidence="3">
    <location>
        <begin position="20"/>
        <end position="43"/>
    </location>
</feature>
<dbReference type="GO" id="GO:0046982">
    <property type="term" value="F:protein heterodimerization activity"/>
    <property type="evidence" value="ECO:0007669"/>
    <property type="project" value="InterPro"/>
</dbReference>
<accession>A0A8H4VQ44</accession>
<dbReference type="CDD" id="cd23645">
    <property type="entry name" value="HFD_Dpb3-like"/>
    <property type="match status" value="1"/>
</dbReference>
<name>A0A8H4VQ44_9AGAR</name>
<dbReference type="Proteomes" id="UP000521872">
    <property type="component" value="Unassembled WGS sequence"/>
</dbReference>
<feature type="region of interest" description="Disordered" evidence="3">
    <location>
        <begin position="185"/>
        <end position="214"/>
    </location>
</feature>
<gene>
    <name evidence="5" type="ORF">D9613_006022</name>
</gene>
<reference evidence="5 6" key="1">
    <citation type="submission" date="2019-12" db="EMBL/GenBank/DDBJ databases">
        <authorList>
            <person name="Floudas D."/>
            <person name="Bentzer J."/>
            <person name="Ahren D."/>
            <person name="Johansson T."/>
            <person name="Persson P."/>
            <person name="Tunlid A."/>
        </authorList>
    </citation>
    <scope>NUCLEOTIDE SEQUENCE [LARGE SCALE GENOMIC DNA]</scope>
    <source>
        <strain evidence="5 6">CBS 102.39</strain>
    </source>
</reference>
<comment type="caution">
    <text evidence="5">The sequence shown here is derived from an EMBL/GenBank/DDBJ whole genome shotgun (WGS) entry which is preliminary data.</text>
</comment>
<keyword evidence="2" id="KW-0539">Nucleus</keyword>
<feature type="region of interest" description="Disordered" evidence="3">
    <location>
        <begin position="1"/>
        <end position="45"/>
    </location>
</feature>
<evidence type="ECO:0000259" key="4">
    <source>
        <dbReference type="Pfam" id="PF00808"/>
    </source>
</evidence>
<dbReference type="EMBL" id="JAACJL010000030">
    <property type="protein sequence ID" value="KAF4617937.1"/>
    <property type="molecule type" value="Genomic_DNA"/>
</dbReference>
<dbReference type="InterPro" id="IPR003958">
    <property type="entry name" value="CBFA_NFYB_domain"/>
</dbReference>
<dbReference type="GO" id="GO:0008623">
    <property type="term" value="C:CHRAC"/>
    <property type="evidence" value="ECO:0007669"/>
    <property type="project" value="TreeGrafter"/>
</dbReference>
<dbReference type="SUPFAM" id="SSF47113">
    <property type="entry name" value="Histone-fold"/>
    <property type="match status" value="1"/>
</dbReference>
<sequence>MSTYDMEEETQMETQTFDTLAEDDTQEPDDEEMDEPLPDEESDHEIVEPEVSVAIPPKKKEKRKAVELKREPGKSLLPFSKVQRIIKADKEIPIVAKEATYLISLATEEFIKRLCEAGQQVAHREKRSTVQHKDIATVVRKADEFLFLEEILPWTLPEPPAKRPLKAKASTLKASGPTLLDQFVTSRKESDEEDDIIMNEDGTMVAGGNPVEYE</sequence>
<keyword evidence="6" id="KW-1185">Reference proteome</keyword>
<proteinExistence type="predicted"/>
<dbReference type="InterPro" id="IPR009072">
    <property type="entry name" value="Histone-fold"/>
</dbReference>
<dbReference type="AlphaFoldDB" id="A0A8H4VQ44"/>
<evidence type="ECO:0000256" key="2">
    <source>
        <dbReference type="ARBA" id="ARBA00023242"/>
    </source>
</evidence>